<dbReference type="OrthoDB" id="5382863at2"/>
<feature type="region of interest" description="Disordered" evidence="1">
    <location>
        <begin position="26"/>
        <end position="51"/>
    </location>
</feature>
<accession>A0A511T4X3</accession>
<keyword evidence="5" id="KW-1185">Reference proteome</keyword>
<protein>
    <recommendedName>
        <fullName evidence="7">Lipoprotein</fullName>
    </recommendedName>
</protein>
<feature type="signal peptide" evidence="2">
    <location>
        <begin position="1"/>
        <end position="23"/>
    </location>
</feature>
<dbReference type="Proteomes" id="UP000321514">
    <property type="component" value="Unassembled WGS sequence"/>
</dbReference>
<reference evidence="4 5" key="1">
    <citation type="submission" date="2016-10" db="EMBL/GenBank/DDBJ databases">
        <authorList>
            <person name="Varghese N."/>
            <person name="Submissions S."/>
        </authorList>
    </citation>
    <scope>NUCLEOTIDE SEQUENCE [LARGE SCALE GENOMIC DNA]</scope>
    <source>
        <strain evidence="4 5">DSM 16525</strain>
    </source>
</reference>
<organism evidence="3 6">
    <name type="scientific">Myxococcus fulvus</name>
    <dbReference type="NCBI Taxonomy" id="33"/>
    <lineage>
        <taxon>Bacteria</taxon>
        <taxon>Pseudomonadati</taxon>
        <taxon>Myxococcota</taxon>
        <taxon>Myxococcia</taxon>
        <taxon>Myxococcales</taxon>
        <taxon>Cystobacterineae</taxon>
        <taxon>Myxococcaceae</taxon>
        <taxon>Myxococcus</taxon>
    </lineage>
</organism>
<feature type="region of interest" description="Disordered" evidence="1">
    <location>
        <begin position="148"/>
        <end position="171"/>
    </location>
</feature>
<gene>
    <name evidence="3" type="ORF">MFU01_42570</name>
    <name evidence="4" type="ORF">SAMN05443572_105474</name>
</gene>
<dbReference type="EMBL" id="BJXR01000033">
    <property type="protein sequence ID" value="GEN09220.1"/>
    <property type="molecule type" value="Genomic_DNA"/>
</dbReference>
<proteinExistence type="predicted"/>
<sequence>MWTTGWWKVAVMCGSLAASGALARSTTLAEPTEQPDMTTLEPSLTPPSPEELFSGAPDEMAPPRLRHVEPVACASAPEGRLWVASTEECGDTECVDKTTVWVGSWTVEDTTVEVQCDADRIILSTFDWKMVLVPDGKGDFDVEESVLGDGEVTPVPTEHAQAEPVKPGPQG</sequence>
<reference evidence="3 6" key="2">
    <citation type="submission" date="2019-07" db="EMBL/GenBank/DDBJ databases">
        <title>Whole genome shotgun sequence of Myxococcus fulvus NBRC 100333.</title>
        <authorList>
            <person name="Hosoyama A."/>
            <person name="Uohara A."/>
            <person name="Ohji S."/>
            <person name="Ichikawa N."/>
        </authorList>
    </citation>
    <scope>NUCLEOTIDE SEQUENCE [LARGE SCALE GENOMIC DNA]</scope>
    <source>
        <strain evidence="3 6">NBRC 100333</strain>
    </source>
</reference>
<evidence type="ECO:0008006" key="7">
    <source>
        <dbReference type="Google" id="ProtNLM"/>
    </source>
</evidence>
<dbReference type="AlphaFoldDB" id="A0A511T4X3"/>
<evidence type="ECO:0000313" key="5">
    <source>
        <dbReference type="Proteomes" id="UP000183760"/>
    </source>
</evidence>
<feature type="chain" id="PRO_5023072748" description="Lipoprotein" evidence="2">
    <location>
        <begin position="24"/>
        <end position="171"/>
    </location>
</feature>
<evidence type="ECO:0000313" key="6">
    <source>
        <dbReference type="Proteomes" id="UP000321514"/>
    </source>
</evidence>
<evidence type="ECO:0000256" key="1">
    <source>
        <dbReference type="SAM" id="MobiDB-lite"/>
    </source>
</evidence>
<dbReference type="RefSeq" id="WP_074955374.1">
    <property type="nucleotide sequence ID" value="NZ_BJXR01000033.1"/>
</dbReference>
<name>A0A511T4X3_MYXFU</name>
<evidence type="ECO:0000256" key="2">
    <source>
        <dbReference type="SAM" id="SignalP"/>
    </source>
</evidence>
<dbReference type="Proteomes" id="UP000183760">
    <property type="component" value="Unassembled WGS sequence"/>
</dbReference>
<evidence type="ECO:0000313" key="4">
    <source>
        <dbReference type="EMBL" id="SEU16466.1"/>
    </source>
</evidence>
<dbReference type="EMBL" id="FOIB01000005">
    <property type="protein sequence ID" value="SEU16466.1"/>
    <property type="molecule type" value="Genomic_DNA"/>
</dbReference>
<keyword evidence="2" id="KW-0732">Signal</keyword>
<evidence type="ECO:0000313" key="3">
    <source>
        <dbReference type="EMBL" id="GEN09220.1"/>
    </source>
</evidence>
<comment type="caution">
    <text evidence="3">The sequence shown here is derived from an EMBL/GenBank/DDBJ whole genome shotgun (WGS) entry which is preliminary data.</text>
</comment>